<organism evidence="4">
    <name type="scientific">Sesamum latifolium</name>
    <dbReference type="NCBI Taxonomy" id="2727402"/>
    <lineage>
        <taxon>Eukaryota</taxon>
        <taxon>Viridiplantae</taxon>
        <taxon>Streptophyta</taxon>
        <taxon>Embryophyta</taxon>
        <taxon>Tracheophyta</taxon>
        <taxon>Spermatophyta</taxon>
        <taxon>Magnoliopsida</taxon>
        <taxon>eudicotyledons</taxon>
        <taxon>Gunneridae</taxon>
        <taxon>Pentapetalae</taxon>
        <taxon>asterids</taxon>
        <taxon>lamiids</taxon>
        <taxon>Lamiales</taxon>
        <taxon>Pedaliaceae</taxon>
        <taxon>Sesamum</taxon>
    </lineage>
</organism>
<sequence length="172" mass="19532">MKRSKPNAELCDNSPKRSKYECFNCKKTFKSYQALGGHRPCHKRSNAFYESRYESGENSLDDSTDYRTTNKIVESSSNRKSSSKNSSRYAEKIPKPKKNKGHVCPFCLRVFKNGQALGGHKRSHFIGGYDENNIRSTVAKPEAPDLAPDLLDLNLPAPEEDEDNEGSQFFTW</sequence>
<feature type="region of interest" description="Disordered" evidence="2">
    <location>
        <begin position="53"/>
        <end position="100"/>
    </location>
</feature>
<evidence type="ECO:0000256" key="1">
    <source>
        <dbReference type="PROSITE-ProRule" id="PRU00042"/>
    </source>
</evidence>
<comment type="caution">
    <text evidence="4">The sequence shown here is derived from an EMBL/GenBank/DDBJ whole genome shotgun (WGS) entry which is preliminary data.</text>
</comment>
<reference evidence="4" key="1">
    <citation type="submission" date="2020-06" db="EMBL/GenBank/DDBJ databases">
        <authorList>
            <person name="Li T."/>
            <person name="Hu X."/>
            <person name="Zhang T."/>
            <person name="Song X."/>
            <person name="Zhang H."/>
            <person name="Dai N."/>
            <person name="Sheng W."/>
            <person name="Hou X."/>
            <person name="Wei L."/>
        </authorList>
    </citation>
    <scope>NUCLEOTIDE SEQUENCE</scope>
    <source>
        <strain evidence="4">KEN1</strain>
        <tissue evidence="4">Leaf</tissue>
    </source>
</reference>
<name>A0AAW2UWS1_9LAMI</name>
<dbReference type="PANTHER" id="PTHR46869:SF1">
    <property type="entry name" value="C2H2-LIKE ZINC FINGER PROTEIN"/>
    <property type="match status" value="1"/>
</dbReference>
<reference evidence="4" key="2">
    <citation type="journal article" date="2024" name="Plant">
        <title>Genomic evolution and insights into agronomic trait innovations of Sesamum species.</title>
        <authorList>
            <person name="Miao H."/>
            <person name="Wang L."/>
            <person name="Qu L."/>
            <person name="Liu H."/>
            <person name="Sun Y."/>
            <person name="Le M."/>
            <person name="Wang Q."/>
            <person name="Wei S."/>
            <person name="Zheng Y."/>
            <person name="Lin W."/>
            <person name="Duan Y."/>
            <person name="Cao H."/>
            <person name="Xiong S."/>
            <person name="Wang X."/>
            <person name="Wei L."/>
            <person name="Li C."/>
            <person name="Ma Q."/>
            <person name="Ju M."/>
            <person name="Zhao R."/>
            <person name="Li G."/>
            <person name="Mu C."/>
            <person name="Tian Q."/>
            <person name="Mei H."/>
            <person name="Zhang T."/>
            <person name="Gao T."/>
            <person name="Zhang H."/>
        </authorList>
    </citation>
    <scope>NUCLEOTIDE SEQUENCE</scope>
    <source>
        <strain evidence="4">KEN1</strain>
    </source>
</reference>
<dbReference type="EMBL" id="JACGWN010000011">
    <property type="protein sequence ID" value="KAL0420902.1"/>
    <property type="molecule type" value="Genomic_DNA"/>
</dbReference>
<dbReference type="GO" id="GO:0008270">
    <property type="term" value="F:zinc ion binding"/>
    <property type="evidence" value="ECO:0007669"/>
    <property type="project" value="UniProtKB-KW"/>
</dbReference>
<protein>
    <recommendedName>
        <fullName evidence="3">C2H2-type domain-containing protein</fullName>
    </recommendedName>
</protein>
<dbReference type="SMART" id="SM00355">
    <property type="entry name" value="ZnF_C2H2"/>
    <property type="match status" value="2"/>
</dbReference>
<dbReference type="InterPro" id="IPR036236">
    <property type="entry name" value="Znf_C2H2_sf"/>
</dbReference>
<dbReference type="InterPro" id="IPR013087">
    <property type="entry name" value="Znf_C2H2_type"/>
</dbReference>
<dbReference type="PROSITE" id="PS50157">
    <property type="entry name" value="ZINC_FINGER_C2H2_2"/>
    <property type="match status" value="2"/>
</dbReference>
<evidence type="ECO:0000256" key="2">
    <source>
        <dbReference type="SAM" id="MobiDB-lite"/>
    </source>
</evidence>
<dbReference type="PANTHER" id="PTHR46869">
    <property type="entry name" value="C2H2-LIKE ZINC FINGER PROTEIN"/>
    <property type="match status" value="1"/>
</dbReference>
<dbReference type="PROSITE" id="PS00028">
    <property type="entry name" value="ZINC_FINGER_C2H2_1"/>
    <property type="match status" value="2"/>
</dbReference>
<proteinExistence type="predicted"/>
<keyword evidence="1" id="KW-0862">Zinc</keyword>
<gene>
    <name evidence="4" type="ORF">Slati_3113100</name>
</gene>
<feature type="compositionally biased region" description="Low complexity" evidence="2">
    <location>
        <begin position="75"/>
        <end position="88"/>
    </location>
</feature>
<dbReference type="SUPFAM" id="SSF57667">
    <property type="entry name" value="beta-beta-alpha zinc fingers"/>
    <property type="match status" value="1"/>
</dbReference>
<accession>A0AAW2UWS1</accession>
<evidence type="ECO:0000259" key="3">
    <source>
        <dbReference type="PROSITE" id="PS50157"/>
    </source>
</evidence>
<dbReference type="Gene3D" id="3.30.160.60">
    <property type="entry name" value="Classic Zinc Finger"/>
    <property type="match status" value="1"/>
</dbReference>
<feature type="domain" description="C2H2-type" evidence="3">
    <location>
        <begin position="102"/>
        <end position="124"/>
    </location>
</feature>
<dbReference type="AlphaFoldDB" id="A0AAW2UWS1"/>
<dbReference type="Pfam" id="PF13912">
    <property type="entry name" value="zf-C2H2_6"/>
    <property type="match status" value="2"/>
</dbReference>
<keyword evidence="1" id="KW-0479">Metal-binding</keyword>
<keyword evidence="1" id="KW-0863">Zinc-finger</keyword>
<feature type="domain" description="C2H2-type" evidence="3">
    <location>
        <begin position="20"/>
        <end position="47"/>
    </location>
</feature>
<evidence type="ECO:0000313" key="4">
    <source>
        <dbReference type="EMBL" id="KAL0420902.1"/>
    </source>
</evidence>